<keyword evidence="2" id="KW-1185">Reference proteome</keyword>
<evidence type="ECO:0008006" key="3">
    <source>
        <dbReference type="Google" id="ProtNLM"/>
    </source>
</evidence>
<dbReference type="SUPFAM" id="SSF53335">
    <property type="entry name" value="S-adenosyl-L-methionine-dependent methyltransferases"/>
    <property type="match status" value="1"/>
</dbReference>
<accession>A0A1Y2JYT0</accession>
<evidence type="ECO:0000313" key="2">
    <source>
        <dbReference type="Proteomes" id="UP000194003"/>
    </source>
</evidence>
<protein>
    <recommendedName>
        <fullName evidence="3">Class I SAM-dependent methyltransferase</fullName>
    </recommendedName>
</protein>
<dbReference type="Proteomes" id="UP000194003">
    <property type="component" value="Unassembled WGS sequence"/>
</dbReference>
<reference evidence="1 2" key="1">
    <citation type="journal article" date="2016" name="BMC Genomics">
        <title>Combined genomic and structural analyses of a cultured magnetotactic bacterium reveals its niche adaptation to a dynamic environment.</title>
        <authorList>
            <person name="Araujo A.C."/>
            <person name="Morillo V."/>
            <person name="Cypriano J."/>
            <person name="Teixeira L.C."/>
            <person name="Leao P."/>
            <person name="Lyra S."/>
            <person name="Almeida L.G."/>
            <person name="Bazylinski D.A."/>
            <person name="Vasconcellos A.T."/>
            <person name="Abreu F."/>
            <person name="Lins U."/>
        </authorList>
    </citation>
    <scope>NUCLEOTIDE SEQUENCE [LARGE SCALE GENOMIC DNA]</scope>
    <source>
        <strain evidence="1 2">IT-1</strain>
    </source>
</reference>
<dbReference type="EMBL" id="LVJN01000021">
    <property type="protein sequence ID" value="OSM00047.1"/>
    <property type="molecule type" value="Genomic_DNA"/>
</dbReference>
<sequence length="251" mass="28405">MNLSATLQECINESSTRTQLWTSIINRLEPHSIAEIGVWEGAFSRHVLDNCPNVTRYVMIDPWRQLDQWNKPLNQAQPRMDAAYAAAMQATEAHAHKREVLRGRTVDVIDSLPDGSLDMVYVDGDHSLRGVSIDLIACYPKLAPGGWLTGDDLVRTIWQHAPAYEPTMVFPFVVYFAESQGAELYTLPYNQFLIRKPLAGERNFQFHDLAGGYGEHGVLPHIAPRRMLGLWLNHACPRLYRLLTALKRLVG</sequence>
<organism evidence="1 2">
    <name type="scientific">Magnetofaba australis IT-1</name>
    <dbReference type="NCBI Taxonomy" id="1434232"/>
    <lineage>
        <taxon>Bacteria</taxon>
        <taxon>Pseudomonadati</taxon>
        <taxon>Pseudomonadota</taxon>
        <taxon>Magnetococcia</taxon>
        <taxon>Magnetococcales</taxon>
        <taxon>Magnetococcaceae</taxon>
        <taxon>Magnetofaba</taxon>
    </lineage>
</organism>
<dbReference type="AlphaFoldDB" id="A0A1Y2JYT0"/>
<dbReference type="Gene3D" id="3.40.50.150">
    <property type="entry name" value="Vaccinia Virus protein VP39"/>
    <property type="match status" value="1"/>
</dbReference>
<comment type="caution">
    <text evidence="1">The sequence shown here is derived from an EMBL/GenBank/DDBJ whole genome shotgun (WGS) entry which is preliminary data.</text>
</comment>
<dbReference type="STRING" id="1434232.MAIT1_00458"/>
<name>A0A1Y2JYT0_9PROT</name>
<dbReference type="RefSeq" id="WP_158089624.1">
    <property type="nucleotide sequence ID" value="NZ_LVJN01000021.1"/>
</dbReference>
<dbReference type="InterPro" id="IPR029063">
    <property type="entry name" value="SAM-dependent_MTases_sf"/>
</dbReference>
<dbReference type="Pfam" id="PF13578">
    <property type="entry name" value="Methyltransf_24"/>
    <property type="match status" value="1"/>
</dbReference>
<proteinExistence type="predicted"/>
<dbReference type="OrthoDB" id="5764702at2"/>
<gene>
    <name evidence="1" type="ORF">MAIT1_00458</name>
</gene>
<evidence type="ECO:0000313" key="1">
    <source>
        <dbReference type="EMBL" id="OSM00047.1"/>
    </source>
</evidence>